<dbReference type="AlphaFoldDB" id="A0A087U6J5"/>
<sequence>MEIIIKKTTSGLGLSIAGGIGSTPYKDDDEGIFVSKVISNGPAESAGLKVGDKILSVNGKDLERVTHFDAVDALKTAGDTMVMIIRRDSVVPPEKLPLDSLVNTDVFENGNQPETDHPAPQEVEIMREVSQKLNDHLTSKQVKSVDSLDEANVNVVQNDKNAASEKAQTDTPSKNKLNLTINIPKEEEPLVNNTENASPLFKKPGSGEFDIKYEILHTTLIREQNGLGLSISSSRDGAETGDGIYITKISENGAAAKDGKLQVGDKVLTINGVDMEGARQDQAVSLLSGLDRFVRLVVQRQKLVPRDPNTPHLPEKSSISLSSSSLLAQKSPKLIGLPRPYTPKFYSSGSYMANRPSYTGSYRRPELSSSDAKPTFSLYTKLPGLRNDPISLEPISTYSSSKAPVSNANPVSNNVDVDKSEKVDPVIKESETSAYAKINCINHVNSSGDIEEVSLVKAGGPLGLSIIGGVDHACHPFGAQEPGIFISKIVPEGAAARTGKLKVGDRLLKVNGADVCHASHKDAVMALLAPTYEMTLTVRHDPLPQGWQEIIINKHPGEKLGMGIKGGVGGQSGNPNDSEDEGIFISWVNSDGAAGSDGRLKPGMRIVEVNETSLLGATYQEAITAMRTACDTVRLIVCDGYNVSESEGVEEKSEIMKASLSSSSIDKEDEMMNVFRQEQEVLKETALWEKEDLEKMEQLREKTEELTFTEQQIQPSTIDSDVNFNIISVDEKKIGNDVNINLDQTMFSTPLKNDFVSPNDNERVEMPSPISFNAEDNDLTLSTDESMVDPIQRAKLPGAKPVLPKISKVPVPKIADPEQLTFSEKKRRFELVTKQEDAASTDVKHFSYFTPVELERMREEEEKKLASMTEEELKGYHSVEEEEYDDIVNHDNILFNASNSTAYDVDYSSVTTEQISKIPVRTAKAERRLKEKLNQSSEEESSLTPAQQRALHAEKRAAWRQARLKSLEEDAVKAQIVITRAQELAEARSLEDTDGHSESNVNHCTKFT</sequence>
<dbReference type="Gene3D" id="2.30.42.10">
    <property type="match status" value="4"/>
</dbReference>
<protein>
    <submittedName>
        <fullName evidence="3">Protein scribble-like protein</fullName>
    </submittedName>
</protein>
<dbReference type="GO" id="GO:0045197">
    <property type="term" value="P:establishment or maintenance of epithelial cell apical/basal polarity"/>
    <property type="evidence" value="ECO:0007669"/>
    <property type="project" value="TreeGrafter"/>
</dbReference>
<dbReference type="FunFam" id="2.30.42.10:FF:000074">
    <property type="entry name" value="protein scribble homolog isoform X2"/>
    <property type="match status" value="1"/>
</dbReference>
<gene>
    <name evidence="3" type="ORF">X975_07719</name>
</gene>
<feature type="non-terminal residue" evidence="3">
    <location>
        <position position="1008"/>
    </location>
</feature>
<dbReference type="PANTHER" id="PTHR23119:SF44">
    <property type="entry name" value="PROTEIN LAP4"/>
    <property type="match status" value="1"/>
</dbReference>
<feature type="region of interest" description="Disordered" evidence="1">
    <location>
        <begin position="988"/>
        <end position="1008"/>
    </location>
</feature>
<dbReference type="CDD" id="cd06702">
    <property type="entry name" value="PDZ3_Scribble-like"/>
    <property type="match status" value="1"/>
</dbReference>
<dbReference type="OMA" id="CIEVRIN"/>
<keyword evidence="4" id="KW-1185">Reference proteome</keyword>
<dbReference type="GO" id="GO:0045211">
    <property type="term" value="C:postsynaptic membrane"/>
    <property type="evidence" value="ECO:0007669"/>
    <property type="project" value="TreeGrafter"/>
</dbReference>
<dbReference type="Pfam" id="PF00595">
    <property type="entry name" value="PDZ"/>
    <property type="match status" value="4"/>
</dbReference>
<name>A0A087U6J5_STEMI</name>
<dbReference type="GO" id="GO:0098968">
    <property type="term" value="P:neurotransmitter receptor transport postsynaptic membrane to endosome"/>
    <property type="evidence" value="ECO:0007669"/>
    <property type="project" value="TreeGrafter"/>
</dbReference>
<feature type="compositionally biased region" description="Polar residues" evidence="1">
    <location>
        <begin position="998"/>
        <end position="1008"/>
    </location>
</feature>
<feature type="region of interest" description="Disordered" evidence="1">
    <location>
        <begin position="929"/>
        <end position="954"/>
    </location>
</feature>
<dbReference type="GO" id="GO:0014069">
    <property type="term" value="C:postsynaptic density"/>
    <property type="evidence" value="ECO:0007669"/>
    <property type="project" value="TreeGrafter"/>
</dbReference>
<dbReference type="InterPro" id="IPR001478">
    <property type="entry name" value="PDZ"/>
</dbReference>
<dbReference type="EMBL" id="KK118454">
    <property type="protein sequence ID" value="KFM72984.1"/>
    <property type="molecule type" value="Genomic_DNA"/>
</dbReference>
<dbReference type="OrthoDB" id="6431683at2759"/>
<dbReference type="GO" id="GO:0019901">
    <property type="term" value="F:protein kinase binding"/>
    <property type="evidence" value="ECO:0007669"/>
    <property type="project" value="TreeGrafter"/>
</dbReference>
<dbReference type="CDD" id="cd06701">
    <property type="entry name" value="PDZ4_Scribble-like"/>
    <property type="match status" value="1"/>
</dbReference>
<accession>A0A087U6J5</accession>
<feature type="region of interest" description="Disordered" evidence="1">
    <location>
        <begin position="305"/>
        <end position="324"/>
    </location>
</feature>
<dbReference type="InterPro" id="IPR036034">
    <property type="entry name" value="PDZ_sf"/>
</dbReference>
<dbReference type="GO" id="GO:0016323">
    <property type="term" value="C:basolateral plasma membrane"/>
    <property type="evidence" value="ECO:0007669"/>
    <property type="project" value="TreeGrafter"/>
</dbReference>
<organism evidence="3 4">
    <name type="scientific">Stegodyphus mimosarum</name>
    <name type="common">African social velvet spider</name>
    <dbReference type="NCBI Taxonomy" id="407821"/>
    <lineage>
        <taxon>Eukaryota</taxon>
        <taxon>Metazoa</taxon>
        <taxon>Ecdysozoa</taxon>
        <taxon>Arthropoda</taxon>
        <taxon>Chelicerata</taxon>
        <taxon>Arachnida</taxon>
        <taxon>Araneae</taxon>
        <taxon>Araneomorphae</taxon>
        <taxon>Entelegynae</taxon>
        <taxon>Eresoidea</taxon>
        <taxon>Eresidae</taxon>
        <taxon>Stegodyphus</taxon>
    </lineage>
</organism>
<dbReference type="GO" id="GO:0043113">
    <property type="term" value="P:receptor clustering"/>
    <property type="evidence" value="ECO:0007669"/>
    <property type="project" value="TreeGrafter"/>
</dbReference>
<feature type="domain" description="PDZ" evidence="2">
    <location>
        <begin position="2"/>
        <end position="89"/>
    </location>
</feature>
<feature type="domain" description="PDZ" evidence="2">
    <location>
        <begin position="452"/>
        <end position="542"/>
    </location>
</feature>
<dbReference type="GO" id="GO:0098887">
    <property type="term" value="P:neurotransmitter receptor transport, endosome to postsynaptic membrane"/>
    <property type="evidence" value="ECO:0007669"/>
    <property type="project" value="TreeGrafter"/>
</dbReference>
<dbReference type="STRING" id="407821.A0A087U6J5"/>
<feature type="compositionally biased region" description="Basic and acidic residues" evidence="1">
    <location>
        <begin position="988"/>
        <end position="997"/>
    </location>
</feature>
<feature type="domain" description="PDZ" evidence="2">
    <location>
        <begin position="549"/>
        <end position="637"/>
    </location>
</feature>
<dbReference type="GO" id="GO:0005912">
    <property type="term" value="C:adherens junction"/>
    <property type="evidence" value="ECO:0007669"/>
    <property type="project" value="TreeGrafter"/>
</dbReference>
<evidence type="ECO:0000259" key="2">
    <source>
        <dbReference type="PROSITE" id="PS50106"/>
    </source>
</evidence>
<proteinExistence type="predicted"/>
<reference evidence="3 4" key="1">
    <citation type="submission" date="2013-11" db="EMBL/GenBank/DDBJ databases">
        <title>Genome sequencing of Stegodyphus mimosarum.</title>
        <authorList>
            <person name="Bechsgaard J."/>
        </authorList>
    </citation>
    <scope>NUCLEOTIDE SEQUENCE [LARGE SCALE GENOMIC DNA]</scope>
</reference>
<dbReference type="Proteomes" id="UP000054359">
    <property type="component" value="Unassembled WGS sequence"/>
</dbReference>
<evidence type="ECO:0000313" key="4">
    <source>
        <dbReference type="Proteomes" id="UP000054359"/>
    </source>
</evidence>
<evidence type="ECO:0000313" key="3">
    <source>
        <dbReference type="EMBL" id="KFM72984.1"/>
    </source>
</evidence>
<dbReference type="SMART" id="SM00228">
    <property type="entry name" value="PDZ"/>
    <property type="match status" value="4"/>
</dbReference>
<dbReference type="PROSITE" id="PS50106">
    <property type="entry name" value="PDZ"/>
    <property type="match status" value="4"/>
</dbReference>
<evidence type="ECO:0000256" key="1">
    <source>
        <dbReference type="SAM" id="MobiDB-lite"/>
    </source>
</evidence>
<dbReference type="InterPro" id="IPR050614">
    <property type="entry name" value="Synaptic_Scaffolding_LAP-MAGUK"/>
</dbReference>
<dbReference type="GO" id="GO:0098609">
    <property type="term" value="P:cell-cell adhesion"/>
    <property type="evidence" value="ECO:0007669"/>
    <property type="project" value="TreeGrafter"/>
</dbReference>
<dbReference type="SUPFAM" id="SSF50156">
    <property type="entry name" value="PDZ domain-like"/>
    <property type="match status" value="4"/>
</dbReference>
<feature type="domain" description="PDZ" evidence="2">
    <location>
        <begin position="217"/>
        <end position="302"/>
    </location>
</feature>
<dbReference type="PANTHER" id="PTHR23119">
    <property type="entry name" value="DISCS LARGE"/>
    <property type="match status" value="1"/>
</dbReference>